<comment type="caution">
    <text evidence="1">The sequence shown here is derived from an EMBL/GenBank/DDBJ whole genome shotgun (WGS) entry which is preliminary data.</text>
</comment>
<proteinExistence type="predicted"/>
<evidence type="ECO:0000313" key="1">
    <source>
        <dbReference type="EMBL" id="KAF4143116.1"/>
    </source>
</evidence>
<reference evidence="1" key="1">
    <citation type="submission" date="2020-03" db="EMBL/GenBank/DDBJ databases">
        <title>Hybrid Assembly of Korean Phytophthora infestans isolates.</title>
        <authorList>
            <person name="Prokchorchik M."/>
            <person name="Lee Y."/>
            <person name="Seo J."/>
            <person name="Cho J.-H."/>
            <person name="Park Y.-E."/>
            <person name="Jang D.-C."/>
            <person name="Im J.-S."/>
            <person name="Choi J.-G."/>
            <person name="Park H.-J."/>
            <person name="Lee G.-B."/>
            <person name="Lee Y.-G."/>
            <person name="Hong S.-Y."/>
            <person name="Cho K."/>
            <person name="Sohn K.H."/>
        </authorList>
    </citation>
    <scope>NUCLEOTIDE SEQUENCE</scope>
    <source>
        <strain evidence="1">KR_2_A2</strain>
    </source>
</reference>
<accession>A0A8S9UQE1</accession>
<name>A0A8S9UQE1_PHYIN</name>
<dbReference type="EMBL" id="JAACNO010001081">
    <property type="protein sequence ID" value="KAF4143116.1"/>
    <property type="molecule type" value="Genomic_DNA"/>
</dbReference>
<gene>
    <name evidence="1" type="ORF">GN958_ATG07695</name>
</gene>
<dbReference type="Proteomes" id="UP000704712">
    <property type="component" value="Unassembled WGS sequence"/>
</dbReference>
<dbReference type="AlphaFoldDB" id="A0A8S9UQE1"/>
<sequence>MRGACTYAACEVQVGKLLAGAACQKPVHPFCFNAVFEGPLNVRFGSTICRGRHVKPQPTKADHAACGPG</sequence>
<evidence type="ECO:0000313" key="2">
    <source>
        <dbReference type="Proteomes" id="UP000704712"/>
    </source>
</evidence>
<organism evidence="1 2">
    <name type="scientific">Phytophthora infestans</name>
    <name type="common">Potato late blight agent</name>
    <name type="synonym">Botrytis infestans</name>
    <dbReference type="NCBI Taxonomy" id="4787"/>
    <lineage>
        <taxon>Eukaryota</taxon>
        <taxon>Sar</taxon>
        <taxon>Stramenopiles</taxon>
        <taxon>Oomycota</taxon>
        <taxon>Peronosporomycetes</taxon>
        <taxon>Peronosporales</taxon>
        <taxon>Peronosporaceae</taxon>
        <taxon>Phytophthora</taxon>
    </lineage>
</organism>
<protein>
    <submittedName>
        <fullName evidence="1">Uncharacterized protein</fullName>
    </submittedName>
</protein>